<sequence>MDDIDSALVRELQTNARQTNRDLASAVGIAPSTCLERVRLLRDRGVITGYHAEVSLTALGREVQALLHVQVRPLTRAVIEGFKSYAAGLPEVLSVFVLAGGDDFLVHVAVPSVDSLHAFLMDRFSDRREIVGFRSSIIYQHARNRVMEPLD</sequence>
<dbReference type="PROSITE" id="PS50956">
    <property type="entry name" value="HTH_ASNC_2"/>
    <property type="match status" value="1"/>
</dbReference>
<dbReference type="GO" id="GO:0043565">
    <property type="term" value="F:sequence-specific DNA binding"/>
    <property type="evidence" value="ECO:0007669"/>
    <property type="project" value="InterPro"/>
</dbReference>
<evidence type="ECO:0000313" key="5">
    <source>
        <dbReference type="EMBL" id="MBG0562797.1"/>
    </source>
</evidence>
<evidence type="ECO:0000256" key="3">
    <source>
        <dbReference type="ARBA" id="ARBA00023163"/>
    </source>
</evidence>
<dbReference type="InterPro" id="IPR019887">
    <property type="entry name" value="Tscrpt_reg_AsnC/Lrp_C"/>
</dbReference>
<evidence type="ECO:0000256" key="2">
    <source>
        <dbReference type="ARBA" id="ARBA00023125"/>
    </source>
</evidence>
<reference evidence="5" key="1">
    <citation type="submission" date="2020-11" db="EMBL/GenBank/DDBJ databases">
        <title>Isolation and identification of active actinomycetes.</title>
        <authorList>
            <person name="Sun X."/>
        </authorList>
    </citation>
    <scope>NUCLEOTIDE SEQUENCE</scope>
    <source>
        <strain evidence="5">NEAU-A11</strain>
    </source>
</reference>
<dbReference type="PANTHER" id="PTHR30154">
    <property type="entry name" value="LEUCINE-RESPONSIVE REGULATORY PROTEIN"/>
    <property type="match status" value="1"/>
</dbReference>
<dbReference type="Gene3D" id="1.10.10.10">
    <property type="entry name" value="Winged helix-like DNA-binding domain superfamily/Winged helix DNA-binding domain"/>
    <property type="match status" value="1"/>
</dbReference>
<dbReference type="InterPro" id="IPR011008">
    <property type="entry name" value="Dimeric_a/b-barrel"/>
</dbReference>
<dbReference type="InterPro" id="IPR000485">
    <property type="entry name" value="AsnC-type_HTH_dom"/>
</dbReference>
<evidence type="ECO:0000313" key="6">
    <source>
        <dbReference type="Proteomes" id="UP000598146"/>
    </source>
</evidence>
<gene>
    <name evidence="5" type="ORF">I4J89_15175</name>
</gene>
<dbReference type="SUPFAM" id="SSF54909">
    <property type="entry name" value="Dimeric alpha+beta barrel"/>
    <property type="match status" value="1"/>
</dbReference>
<dbReference type="GO" id="GO:0043200">
    <property type="term" value="P:response to amino acid"/>
    <property type="evidence" value="ECO:0007669"/>
    <property type="project" value="TreeGrafter"/>
</dbReference>
<proteinExistence type="predicted"/>
<keyword evidence="1" id="KW-0805">Transcription regulation</keyword>
<protein>
    <submittedName>
        <fullName evidence="5">Lrp/AsnC family transcriptional regulator</fullName>
    </submittedName>
</protein>
<dbReference type="Pfam" id="PF01037">
    <property type="entry name" value="AsnC_trans_reg"/>
    <property type="match status" value="1"/>
</dbReference>
<dbReference type="Gene3D" id="3.30.70.920">
    <property type="match status" value="1"/>
</dbReference>
<name>A0A931FXJ9_9ACTN</name>
<dbReference type="GO" id="GO:0005829">
    <property type="term" value="C:cytosol"/>
    <property type="evidence" value="ECO:0007669"/>
    <property type="project" value="TreeGrafter"/>
</dbReference>
<dbReference type="PRINTS" id="PR00033">
    <property type="entry name" value="HTHASNC"/>
</dbReference>
<organism evidence="5 6">
    <name type="scientific">Actinoplanes aureus</name>
    <dbReference type="NCBI Taxonomy" id="2792083"/>
    <lineage>
        <taxon>Bacteria</taxon>
        <taxon>Bacillati</taxon>
        <taxon>Actinomycetota</taxon>
        <taxon>Actinomycetes</taxon>
        <taxon>Micromonosporales</taxon>
        <taxon>Micromonosporaceae</taxon>
        <taxon>Actinoplanes</taxon>
    </lineage>
</organism>
<dbReference type="Proteomes" id="UP000598146">
    <property type="component" value="Unassembled WGS sequence"/>
</dbReference>
<dbReference type="InterPro" id="IPR036388">
    <property type="entry name" value="WH-like_DNA-bd_sf"/>
</dbReference>
<dbReference type="PANTHER" id="PTHR30154:SF54">
    <property type="entry name" value="POSSIBLE TRANSCRIPTIONAL REGULATORY PROTEIN (PROBABLY LRP_ASNC-FAMILY)"/>
    <property type="match status" value="1"/>
</dbReference>
<dbReference type="EMBL" id="JADQTO010000006">
    <property type="protein sequence ID" value="MBG0562797.1"/>
    <property type="molecule type" value="Genomic_DNA"/>
</dbReference>
<dbReference type="AlphaFoldDB" id="A0A931FXJ9"/>
<evidence type="ECO:0000256" key="1">
    <source>
        <dbReference type="ARBA" id="ARBA00023015"/>
    </source>
</evidence>
<keyword evidence="2" id="KW-0238">DNA-binding</keyword>
<dbReference type="SMART" id="SM00344">
    <property type="entry name" value="HTH_ASNC"/>
    <property type="match status" value="1"/>
</dbReference>
<comment type="caution">
    <text evidence="5">The sequence shown here is derived from an EMBL/GenBank/DDBJ whole genome shotgun (WGS) entry which is preliminary data.</text>
</comment>
<evidence type="ECO:0000259" key="4">
    <source>
        <dbReference type="PROSITE" id="PS50956"/>
    </source>
</evidence>
<accession>A0A931FXJ9</accession>
<keyword evidence="6" id="KW-1185">Reference proteome</keyword>
<dbReference type="SUPFAM" id="SSF46785">
    <property type="entry name" value="Winged helix' DNA-binding domain"/>
    <property type="match status" value="1"/>
</dbReference>
<dbReference type="InterPro" id="IPR036390">
    <property type="entry name" value="WH_DNA-bd_sf"/>
</dbReference>
<keyword evidence="3" id="KW-0804">Transcription</keyword>
<dbReference type="InterPro" id="IPR019888">
    <property type="entry name" value="Tscrpt_reg_AsnC-like"/>
</dbReference>
<dbReference type="Pfam" id="PF13404">
    <property type="entry name" value="HTH_AsnC-type"/>
    <property type="match status" value="1"/>
</dbReference>
<feature type="domain" description="HTH asnC-type" evidence="4">
    <location>
        <begin position="1"/>
        <end position="62"/>
    </location>
</feature>